<feature type="domain" description="Lipoyl-binding" evidence="11">
    <location>
        <begin position="68"/>
        <end position="143"/>
    </location>
</feature>
<name>A0A2J7QCZ7_9NEOP</name>
<dbReference type="PANTHER" id="PTHR43178:SF5">
    <property type="entry name" value="LIPOAMIDE ACYLTRANSFERASE COMPONENT OF BRANCHED-CHAIN ALPHA-KETO ACID DEHYDROGENASE COMPLEX, MITOCHONDRIAL"/>
    <property type="match status" value="1"/>
</dbReference>
<dbReference type="InterPro" id="IPR011053">
    <property type="entry name" value="Single_hybrid_motif"/>
</dbReference>
<keyword evidence="8 10" id="KW-0012">Acyltransferase</keyword>
<dbReference type="Gene3D" id="3.30.559.10">
    <property type="entry name" value="Chloramphenicol acetyltransferase-like domain"/>
    <property type="match status" value="1"/>
</dbReference>
<dbReference type="GO" id="GO:0031405">
    <property type="term" value="F:lipoic acid binding"/>
    <property type="evidence" value="ECO:0007669"/>
    <property type="project" value="TreeGrafter"/>
</dbReference>
<dbReference type="Gene3D" id="4.10.320.10">
    <property type="entry name" value="E3-binding domain"/>
    <property type="match status" value="1"/>
</dbReference>
<dbReference type="Pfam" id="PF00364">
    <property type="entry name" value="Biotin_lipoyl"/>
    <property type="match status" value="1"/>
</dbReference>
<dbReference type="PROSITE" id="PS51826">
    <property type="entry name" value="PSBD"/>
    <property type="match status" value="1"/>
</dbReference>
<evidence type="ECO:0000256" key="2">
    <source>
        <dbReference type="ARBA" id="ARBA00004305"/>
    </source>
</evidence>
<dbReference type="SUPFAM" id="SSF52777">
    <property type="entry name" value="CoA-dependent acyltransferases"/>
    <property type="match status" value="1"/>
</dbReference>
<evidence type="ECO:0000259" key="12">
    <source>
        <dbReference type="PROSITE" id="PS51826"/>
    </source>
</evidence>
<dbReference type="InterPro" id="IPR003016">
    <property type="entry name" value="2-oxoA_DH_lipoyl-BS"/>
</dbReference>
<evidence type="ECO:0000256" key="8">
    <source>
        <dbReference type="ARBA" id="ARBA00023315"/>
    </source>
</evidence>
<comment type="caution">
    <text evidence="13">The sequence shown here is derived from an EMBL/GenBank/DDBJ whole genome shotgun (WGS) entry which is preliminary data.</text>
</comment>
<evidence type="ECO:0000259" key="11">
    <source>
        <dbReference type="PROSITE" id="PS50968"/>
    </source>
</evidence>
<keyword evidence="6" id="KW-0809">Transit peptide</keyword>
<dbReference type="PROSITE" id="PS50968">
    <property type="entry name" value="BIOTINYL_LIPOYL"/>
    <property type="match status" value="1"/>
</dbReference>
<evidence type="ECO:0000256" key="5">
    <source>
        <dbReference type="ARBA" id="ARBA00022823"/>
    </source>
</evidence>
<accession>A0A2J7QCZ7</accession>
<dbReference type="EMBL" id="NEVH01015842">
    <property type="protein sequence ID" value="PNF26460.1"/>
    <property type="molecule type" value="Genomic_DNA"/>
</dbReference>
<dbReference type="STRING" id="105785.A0A2J7QCZ7"/>
<evidence type="ECO:0000256" key="9">
    <source>
        <dbReference type="ARBA" id="ARBA00051775"/>
    </source>
</evidence>
<dbReference type="InterPro" id="IPR001078">
    <property type="entry name" value="2-oxoacid_DH_actylTfrase"/>
</dbReference>
<comment type="similarity">
    <text evidence="3 10">Belongs to the 2-oxoacid dehydrogenase family.</text>
</comment>
<keyword evidence="5 10" id="KW-0450">Lipoyl</keyword>
<dbReference type="FunFam" id="3.30.559.10:FF:000027">
    <property type="entry name" value="Dihydrolipoamide acetyltransferase component of pyruvate dehydrogenase complex"/>
    <property type="match status" value="1"/>
</dbReference>
<dbReference type="FunCoup" id="A0A2J7QCZ7">
    <property type="interactions" value="1746"/>
</dbReference>
<dbReference type="Gene3D" id="2.40.50.100">
    <property type="match status" value="1"/>
</dbReference>
<dbReference type="EC" id="2.3.1.-" evidence="10"/>
<evidence type="ECO:0000256" key="10">
    <source>
        <dbReference type="RuleBase" id="RU003423"/>
    </source>
</evidence>
<dbReference type="AlphaFoldDB" id="A0A2J7QCZ7"/>
<evidence type="ECO:0000256" key="7">
    <source>
        <dbReference type="ARBA" id="ARBA00023128"/>
    </source>
</evidence>
<organism evidence="13 14">
    <name type="scientific">Cryptotermes secundus</name>
    <dbReference type="NCBI Taxonomy" id="105785"/>
    <lineage>
        <taxon>Eukaryota</taxon>
        <taxon>Metazoa</taxon>
        <taxon>Ecdysozoa</taxon>
        <taxon>Arthropoda</taxon>
        <taxon>Hexapoda</taxon>
        <taxon>Insecta</taxon>
        <taxon>Pterygota</taxon>
        <taxon>Neoptera</taxon>
        <taxon>Polyneoptera</taxon>
        <taxon>Dictyoptera</taxon>
        <taxon>Blattodea</taxon>
        <taxon>Blattoidea</taxon>
        <taxon>Termitoidae</taxon>
        <taxon>Kalotermitidae</taxon>
        <taxon>Cryptotermitinae</taxon>
        <taxon>Cryptotermes</taxon>
    </lineage>
</organism>
<evidence type="ECO:0000256" key="3">
    <source>
        <dbReference type="ARBA" id="ARBA00007317"/>
    </source>
</evidence>
<evidence type="ECO:0000256" key="4">
    <source>
        <dbReference type="ARBA" id="ARBA00022679"/>
    </source>
</evidence>
<comment type="catalytic activity">
    <reaction evidence="9">
        <text>N(6)-[(R)-dihydrolipoyl]-L-lysyl-[protein] + 2-methylpropanoyl-CoA = N(6)-[(R)-S(8)-2-methylpropanoyldihydrolipoyl]-L-lysyl-[protein] + CoA</text>
        <dbReference type="Rhea" id="RHEA:18865"/>
        <dbReference type="Rhea" id="RHEA-COMP:10475"/>
        <dbReference type="Rhea" id="RHEA-COMP:10497"/>
        <dbReference type="ChEBI" id="CHEBI:57287"/>
        <dbReference type="ChEBI" id="CHEBI:57338"/>
        <dbReference type="ChEBI" id="CHEBI:83100"/>
        <dbReference type="ChEBI" id="CHEBI:83142"/>
        <dbReference type="EC" id="2.3.1.168"/>
    </reaction>
    <physiologicalReaction direction="left-to-right" evidence="9">
        <dbReference type="Rhea" id="RHEA:18866"/>
    </physiologicalReaction>
</comment>
<evidence type="ECO:0000313" key="14">
    <source>
        <dbReference type="Proteomes" id="UP000235965"/>
    </source>
</evidence>
<keyword evidence="7" id="KW-0496">Mitochondrion</keyword>
<proteinExistence type="inferred from homology"/>
<dbReference type="InterPro" id="IPR050743">
    <property type="entry name" value="2-oxoacid_DH_E2_comp"/>
</dbReference>
<dbReference type="SUPFAM" id="SSF51230">
    <property type="entry name" value="Single hybrid motif"/>
    <property type="match status" value="1"/>
</dbReference>
<comment type="cofactor">
    <cofactor evidence="1 10">
        <name>(R)-lipoate</name>
        <dbReference type="ChEBI" id="CHEBI:83088"/>
    </cofactor>
</comment>
<dbReference type="GO" id="GO:0005829">
    <property type="term" value="C:cytosol"/>
    <property type="evidence" value="ECO:0007669"/>
    <property type="project" value="UniProtKB-ARBA"/>
</dbReference>
<dbReference type="Pfam" id="PF02817">
    <property type="entry name" value="E3_binding"/>
    <property type="match status" value="1"/>
</dbReference>
<evidence type="ECO:0000256" key="6">
    <source>
        <dbReference type="ARBA" id="ARBA00022946"/>
    </source>
</evidence>
<feature type="domain" description="Peripheral subunit-binding (PSBD)" evidence="12">
    <location>
        <begin position="178"/>
        <end position="215"/>
    </location>
</feature>
<evidence type="ECO:0000313" key="13">
    <source>
        <dbReference type="EMBL" id="PNF26460.1"/>
    </source>
</evidence>
<dbReference type="GO" id="GO:0016407">
    <property type="term" value="F:acetyltransferase activity"/>
    <property type="evidence" value="ECO:0007669"/>
    <property type="project" value="TreeGrafter"/>
</dbReference>
<keyword evidence="14" id="KW-1185">Reference proteome</keyword>
<dbReference type="PANTHER" id="PTHR43178">
    <property type="entry name" value="DIHYDROLIPOAMIDE ACETYLTRANSFERASE COMPONENT OF PYRUVATE DEHYDROGENASE COMPLEX"/>
    <property type="match status" value="1"/>
</dbReference>
<dbReference type="Proteomes" id="UP000235965">
    <property type="component" value="Unassembled WGS sequence"/>
</dbReference>
<dbReference type="InParanoid" id="A0A2J7QCZ7"/>
<keyword evidence="4 10" id="KW-0808">Transferase</keyword>
<dbReference type="InterPro" id="IPR000089">
    <property type="entry name" value="Biotin_lipoyl"/>
</dbReference>
<dbReference type="GO" id="GO:0043754">
    <property type="term" value="F:dihydrolipoamide branched chain acyltransferase activity"/>
    <property type="evidence" value="ECO:0007669"/>
    <property type="project" value="UniProtKB-EC"/>
</dbReference>
<dbReference type="GO" id="GO:0005759">
    <property type="term" value="C:mitochondrial matrix"/>
    <property type="evidence" value="ECO:0007669"/>
    <property type="project" value="UniProtKB-SubCell"/>
</dbReference>
<protein>
    <recommendedName>
        <fullName evidence="10">Dihydrolipoamide acetyltransferase component of pyruvate dehydrogenase complex</fullName>
        <ecNumber evidence="10">2.3.1.-</ecNumber>
    </recommendedName>
</protein>
<dbReference type="SUPFAM" id="SSF47005">
    <property type="entry name" value="Peripheral subunit-binding domain of 2-oxo acid dehydrogenase complex"/>
    <property type="match status" value="1"/>
</dbReference>
<reference evidence="13 14" key="1">
    <citation type="submission" date="2017-12" db="EMBL/GenBank/DDBJ databases">
        <title>Hemimetabolous genomes reveal molecular basis of termite eusociality.</title>
        <authorList>
            <person name="Harrison M.C."/>
            <person name="Jongepier E."/>
            <person name="Robertson H.M."/>
            <person name="Arning N."/>
            <person name="Bitard-Feildel T."/>
            <person name="Chao H."/>
            <person name="Childers C.P."/>
            <person name="Dinh H."/>
            <person name="Doddapaneni H."/>
            <person name="Dugan S."/>
            <person name="Gowin J."/>
            <person name="Greiner C."/>
            <person name="Han Y."/>
            <person name="Hu H."/>
            <person name="Hughes D.S.T."/>
            <person name="Huylmans A.-K."/>
            <person name="Kemena C."/>
            <person name="Kremer L.P.M."/>
            <person name="Lee S.L."/>
            <person name="Lopez-Ezquerra A."/>
            <person name="Mallet L."/>
            <person name="Monroy-Kuhn J.M."/>
            <person name="Moser A."/>
            <person name="Murali S.C."/>
            <person name="Muzny D.M."/>
            <person name="Otani S."/>
            <person name="Piulachs M.-D."/>
            <person name="Poelchau M."/>
            <person name="Qu J."/>
            <person name="Schaub F."/>
            <person name="Wada-Katsumata A."/>
            <person name="Worley K.C."/>
            <person name="Xie Q."/>
            <person name="Ylla G."/>
            <person name="Poulsen M."/>
            <person name="Gibbs R.A."/>
            <person name="Schal C."/>
            <person name="Richards S."/>
            <person name="Belles X."/>
            <person name="Korb J."/>
            <person name="Bornberg-Bauer E."/>
        </authorList>
    </citation>
    <scope>NUCLEOTIDE SEQUENCE [LARGE SCALE GENOMIC DNA]</scope>
    <source>
        <tissue evidence="13">Whole body</tissue>
    </source>
</reference>
<dbReference type="InterPro" id="IPR023213">
    <property type="entry name" value="CAT-like_dom_sf"/>
</dbReference>
<dbReference type="CDD" id="cd06849">
    <property type="entry name" value="lipoyl_domain"/>
    <property type="match status" value="1"/>
</dbReference>
<dbReference type="FunFam" id="2.40.50.100:FF:000013">
    <property type="entry name" value="Dihydrolipoamide acetyltransferase component of pyruvate dehydrogenase complex"/>
    <property type="match status" value="1"/>
</dbReference>
<evidence type="ECO:0000256" key="1">
    <source>
        <dbReference type="ARBA" id="ARBA00001938"/>
    </source>
</evidence>
<gene>
    <name evidence="13" type="primary">Dbt_1</name>
    <name evidence="13" type="ORF">B7P43_G15947</name>
</gene>
<dbReference type="PROSITE" id="PS00189">
    <property type="entry name" value="LIPOYL"/>
    <property type="match status" value="1"/>
</dbReference>
<dbReference type="FunFam" id="4.10.320.10:FF:000002">
    <property type="entry name" value="Dihydrolipoamide acetyltransferase component of pyruvate dehydrogenase complex"/>
    <property type="match status" value="1"/>
</dbReference>
<dbReference type="InterPro" id="IPR004167">
    <property type="entry name" value="PSBD"/>
</dbReference>
<dbReference type="InterPro" id="IPR036625">
    <property type="entry name" value="E3-bd_dom_sf"/>
</dbReference>
<dbReference type="Pfam" id="PF00198">
    <property type="entry name" value="2-oxoacid_dh"/>
    <property type="match status" value="1"/>
</dbReference>
<dbReference type="OrthoDB" id="202158at2759"/>
<sequence>MSLFTKRSTRALRQHVLNTLWAKGSLKSEGAVLMSLNYETRFSLQDIKTSWLHKKMLFHSSSKQANKIVSFNLTDIGEGINEVTVKEWFVKVGDKVSQFDNVCEVQSDKASVTITSRYDGIIRKIYYDVDDIASVGKPLVDIEVEEISGAVGISLESERKSTPITEEDKVPFLLDKILATPAVRRIAIENNIKLSSVSGSGKGGRVLKEDILEYLKKISSVSDTRTASETKCTTQESVTRSLATSDYTEPIQGFRKAMVKSMTESWDIPQFVYSDEIFVMELVKLLPHMKEIGSAKGIKVTYMPFFIKAASKALEKFPILNVKVDEACETLTYRKSHNIGVAMDTSNGLVVPNIKNVQELSLLEVAKEMNRLHELGKNGALRQEDLIDGTFTLSNIGAIGGTYTKPLILPSQVAIGAIGKVQIVPQYDLYGNLIKAQLVCVSWTADHRVIDGATMARFSNTWKKYIENPFLLLFDA</sequence>
<comment type="subcellular location">
    <subcellularLocation>
        <location evidence="2">Mitochondrion matrix</location>
    </subcellularLocation>
</comment>